<dbReference type="Pfam" id="PF10110">
    <property type="entry name" value="GPDPase_memb"/>
    <property type="match status" value="1"/>
</dbReference>
<feature type="transmembrane region" description="Helical" evidence="1">
    <location>
        <begin position="221"/>
        <end position="245"/>
    </location>
</feature>
<feature type="transmembrane region" description="Helical" evidence="1">
    <location>
        <begin position="257"/>
        <end position="285"/>
    </location>
</feature>
<dbReference type="AlphaFoldDB" id="A0A0E4H6W2"/>
<evidence type="ECO:0000259" key="2">
    <source>
        <dbReference type="PROSITE" id="PS51704"/>
    </source>
</evidence>
<dbReference type="SUPFAM" id="SSF51695">
    <property type="entry name" value="PLC-like phosphodiesterases"/>
    <property type="match status" value="1"/>
</dbReference>
<protein>
    <submittedName>
        <fullName evidence="3">Glycerophosphoryl diester phosphodiesterase</fullName>
    </submittedName>
</protein>
<dbReference type="OrthoDB" id="384721at2"/>
<feature type="transmembrane region" description="Helical" evidence="1">
    <location>
        <begin position="127"/>
        <end position="149"/>
    </location>
</feature>
<feature type="transmembrane region" description="Helical" evidence="1">
    <location>
        <begin position="60"/>
        <end position="85"/>
    </location>
</feature>
<keyword evidence="1" id="KW-1133">Transmembrane helix</keyword>
<dbReference type="InterPro" id="IPR030395">
    <property type="entry name" value="GP_PDE_dom"/>
</dbReference>
<accession>A0A0E4H6W2</accession>
<dbReference type="PROSITE" id="PS51704">
    <property type="entry name" value="GP_PDE"/>
    <property type="match status" value="1"/>
</dbReference>
<dbReference type="Proteomes" id="UP000198604">
    <property type="component" value="Unassembled WGS sequence"/>
</dbReference>
<dbReference type="InterPro" id="IPR017946">
    <property type="entry name" value="PLC-like_Pdiesterase_TIM-brl"/>
</dbReference>
<dbReference type="RefSeq" id="WP_093649777.1">
    <property type="nucleotide sequence ID" value="NZ_CTEN01000001.1"/>
</dbReference>
<name>A0A0E4H6W2_9STRE</name>
<dbReference type="Pfam" id="PF03009">
    <property type="entry name" value="GDPD"/>
    <property type="match status" value="1"/>
</dbReference>
<dbReference type="EMBL" id="CTEN01000001">
    <property type="protein sequence ID" value="CQR24066.1"/>
    <property type="molecule type" value="Genomic_DNA"/>
</dbReference>
<gene>
    <name evidence="3" type="ORF">BN1356_00433</name>
</gene>
<feature type="domain" description="GP-PDE" evidence="2">
    <location>
        <begin position="332"/>
        <end position="560"/>
    </location>
</feature>
<dbReference type="GO" id="GO:0006629">
    <property type="term" value="P:lipid metabolic process"/>
    <property type="evidence" value="ECO:0007669"/>
    <property type="project" value="InterPro"/>
</dbReference>
<dbReference type="PANTHER" id="PTHR46211">
    <property type="entry name" value="GLYCEROPHOSPHORYL DIESTER PHOSPHODIESTERASE"/>
    <property type="match status" value="1"/>
</dbReference>
<dbReference type="InterPro" id="IPR018476">
    <property type="entry name" value="GlyceroP-diester-Pdiesterase_M"/>
</dbReference>
<evidence type="ECO:0000313" key="4">
    <source>
        <dbReference type="Proteomes" id="UP000198604"/>
    </source>
</evidence>
<dbReference type="Gene3D" id="3.20.20.190">
    <property type="entry name" value="Phosphatidylinositol (PI) phosphodiesterase"/>
    <property type="match status" value="1"/>
</dbReference>
<feature type="transmembrane region" description="Helical" evidence="1">
    <location>
        <begin position="20"/>
        <end position="40"/>
    </location>
</feature>
<proteinExistence type="predicted"/>
<reference evidence="4" key="1">
    <citation type="submission" date="2015-03" db="EMBL/GenBank/DDBJ databases">
        <authorList>
            <person name="Urmite Genomes"/>
        </authorList>
    </citation>
    <scope>NUCLEOTIDE SEQUENCE [LARGE SCALE GENOMIC DNA]</scope>
    <source>
        <strain evidence="4">FF10</strain>
    </source>
</reference>
<evidence type="ECO:0000256" key="1">
    <source>
        <dbReference type="SAM" id="Phobius"/>
    </source>
</evidence>
<feature type="transmembrane region" description="Helical" evidence="1">
    <location>
        <begin position="306"/>
        <end position="328"/>
    </location>
</feature>
<keyword evidence="1" id="KW-0472">Membrane</keyword>
<keyword evidence="1" id="KW-0812">Transmembrane</keyword>
<evidence type="ECO:0000313" key="3">
    <source>
        <dbReference type="EMBL" id="CQR24066.1"/>
    </source>
</evidence>
<dbReference type="PANTHER" id="PTHR46211:SF8">
    <property type="entry name" value="PHOSPHODIESTERASE"/>
    <property type="match status" value="1"/>
</dbReference>
<sequence>MKRIYMEWKTLYQQFDRILLLFAVAFATVEVVWVPLNSWLSEILLEMTGYAYLSPTNVLAVLAAKWWVTVLFLLLVLSNLVLVYLEIGLLTVGLMRILEQEEGLSSYFSHLLGELKRIFKQMSVVKIVYVLLYSAVFFPFLRKVVGIYYVNKLVVPQFILDYLAKNQFVALGMTVALLAFFWLAARLIYSLPLIYKDGVSVKRAIASSFQKTREKGVWKSYFKLLGMVTRTIVAFVVVGAGIYFMQIAADRWTEGIAFYQALFHVVLLYLFYYGILSLFLLKFISYSTESELPMPHQQQLHHGMRLGILLLASLYFGVQAFVFLYYPFEDLPVTISHRGVDMENGVQNTIDSLEKTSQLKPDYIEMDVQETKDGLFVVMHDTDLKALTGHEGGTHDYTLAELTQMMASENGQSSPVPSFDEYLQVSENLQQRLLVEIKTSKADSPQFMQHFLQTYGKRLVAGGHQMQSLDYDVVEAVKKFDDKLLAAFILPFNSIYPTTVADGYTMEYSSLDQSFVLKSWIRKKLVYAWTPNSEDSMMRMLQLQVDGIITDNLQELQATMQDFTDHQSYADMIFLQLHLLFLQF</sequence>
<dbReference type="GO" id="GO:0008081">
    <property type="term" value="F:phosphoric diester hydrolase activity"/>
    <property type="evidence" value="ECO:0007669"/>
    <property type="project" value="InterPro"/>
</dbReference>
<keyword evidence="4" id="KW-1185">Reference proteome</keyword>
<organism evidence="3 4">
    <name type="scientific">Streptococcus varani</name>
    <dbReference type="NCBI Taxonomy" id="1608583"/>
    <lineage>
        <taxon>Bacteria</taxon>
        <taxon>Bacillati</taxon>
        <taxon>Bacillota</taxon>
        <taxon>Bacilli</taxon>
        <taxon>Lactobacillales</taxon>
        <taxon>Streptococcaceae</taxon>
        <taxon>Streptococcus</taxon>
    </lineage>
</organism>
<dbReference type="CDD" id="cd08579">
    <property type="entry name" value="GDPD_memb_like"/>
    <property type="match status" value="1"/>
</dbReference>
<dbReference type="STRING" id="1608583.BN1356_00433"/>
<feature type="transmembrane region" description="Helical" evidence="1">
    <location>
        <begin position="169"/>
        <end position="189"/>
    </location>
</feature>